<protein>
    <submittedName>
        <fullName evidence="3">DUF1772 domain-containing protein</fullName>
    </submittedName>
</protein>
<evidence type="ECO:0000256" key="2">
    <source>
        <dbReference type="SAM" id="SignalP"/>
    </source>
</evidence>
<organism evidence="3 4">
    <name type="scientific">Abyssobacteria bacterium (strain SURF_5)</name>
    <dbReference type="NCBI Taxonomy" id="2093360"/>
    <lineage>
        <taxon>Bacteria</taxon>
        <taxon>Pseudomonadati</taxon>
        <taxon>Candidatus Hydrogenedentota</taxon>
        <taxon>Candidatus Abyssobacteria</taxon>
    </lineage>
</organism>
<feature type="transmembrane region" description="Helical" evidence="1">
    <location>
        <begin position="124"/>
        <end position="145"/>
    </location>
</feature>
<feature type="transmembrane region" description="Helical" evidence="1">
    <location>
        <begin position="49"/>
        <end position="70"/>
    </location>
</feature>
<accession>A0A3A4NUN4</accession>
<dbReference type="Proteomes" id="UP000265882">
    <property type="component" value="Unassembled WGS sequence"/>
</dbReference>
<evidence type="ECO:0000313" key="4">
    <source>
        <dbReference type="Proteomes" id="UP000265882"/>
    </source>
</evidence>
<gene>
    <name evidence="3" type="ORF">C4520_12730</name>
</gene>
<keyword evidence="1" id="KW-0472">Membrane</keyword>
<dbReference type="AlphaFoldDB" id="A0A3A4NUN4"/>
<feature type="signal peptide" evidence="2">
    <location>
        <begin position="1"/>
        <end position="19"/>
    </location>
</feature>
<comment type="caution">
    <text evidence="3">The sequence shown here is derived from an EMBL/GenBank/DDBJ whole genome shotgun (WGS) entry which is preliminary data.</text>
</comment>
<keyword evidence="1" id="KW-1133">Transmembrane helix</keyword>
<proteinExistence type="predicted"/>
<evidence type="ECO:0000256" key="1">
    <source>
        <dbReference type="SAM" id="Phobius"/>
    </source>
</evidence>
<reference evidence="3 4" key="1">
    <citation type="journal article" date="2017" name="ISME J.">
        <title>Energy and carbon metabolisms in a deep terrestrial subsurface fluid microbial community.</title>
        <authorList>
            <person name="Momper L."/>
            <person name="Jungbluth S.P."/>
            <person name="Lee M.D."/>
            <person name="Amend J.P."/>
        </authorList>
    </citation>
    <scope>NUCLEOTIDE SEQUENCE [LARGE SCALE GENOMIC DNA]</scope>
    <source>
        <strain evidence="3">SURF_5</strain>
    </source>
</reference>
<feature type="transmembrane region" description="Helical" evidence="1">
    <location>
        <begin position="77"/>
        <end position="97"/>
    </location>
</feature>
<evidence type="ECO:0000313" key="3">
    <source>
        <dbReference type="EMBL" id="RJP19544.1"/>
    </source>
</evidence>
<keyword evidence="1" id="KW-0812">Transmembrane</keyword>
<dbReference type="EMBL" id="QZKU01000088">
    <property type="protein sequence ID" value="RJP19544.1"/>
    <property type="molecule type" value="Genomic_DNA"/>
</dbReference>
<name>A0A3A4NUN4_ABYX5</name>
<feature type="chain" id="PRO_5017219944" evidence="2">
    <location>
        <begin position="20"/>
        <end position="150"/>
    </location>
</feature>
<keyword evidence="2" id="KW-0732">Signal</keyword>
<sequence length="150" mass="16817">MRLKIVRFLALLFTAIALAASLAHLFELPNKIELSREAYLTVQQIYRGWALLGFVVAGALISTLALTFMVRRKPKTFALSLAAFLCIAGTQVIFWTFTYPANRQTNNWTMLPANWEHLRAQWEYSHAAGAVLNLSAFISLVLSVLTDADK</sequence>